<gene>
    <name evidence="1" type="ORF">GHK53_20155</name>
</gene>
<proteinExistence type="predicted"/>
<accession>A0AAW9TT51</accession>
<organism evidence="1 2">
    <name type="scientific">Rhizobium meliloti</name>
    <name type="common">Ensifer meliloti</name>
    <name type="synonym">Sinorhizobium meliloti</name>
    <dbReference type="NCBI Taxonomy" id="382"/>
    <lineage>
        <taxon>Bacteria</taxon>
        <taxon>Pseudomonadati</taxon>
        <taxon>Pseudomonadota</taxon>
        <taxon>Alphaproteobacteria</taxon>
        <taxon>Hyphomicrobiales</taxon>
        <taxon>Rhizobiaceae</taxon>
        <taxon>Sinorhizobium/Ensifer group</taxon>
        <taxon>Sinorhizobium</taxon>
    </lineage>
</organism>
<reference evidence="1 2" key="1">
    <citation type="journal article" date="2013" name="Genome Biol.">
        <title>Comparative genomics of the core and accessory genomes of 48 Sinorhizobium strains comprising five genospecies.</title>
        <authorList>
            <person name="Sugawara M."/>
            <person name="Epstein B."/>
            <person name="Badgley B.D."/>
            <person name="Unno T."/>
            <person name="Xu L."/>
            <person name="Reese J."/>
            <person name="Gyaneshwar P."/>
            <person name="Denny R."/>
            <person name="Mudge J."/>
            <person name="Bharti A.K."/>
            <person name="Farmer A.D."/>
            <person name="May G.D."/>
            <person name="Woodward J.E."/>
            <person name="Medigue C."/>
            <person name="Vallenet D."/>
            <person name="Lajus A."/>
            <person name="Rouy Z."/>
            <person name="Martinez-Vaz B."/>
            <person name="Tiffin P."/>
            <person name="Young N.D."/>
            <person name="Sadowsky M.J."/>
        </authorList>
    </citation>
    <scope>NUCLEOTIDE SEQUENCE [LARGE SCALE GENOMIC DNA]</scope>
    <source>
        <strain evidence="1 2">N6B1</strain>
    </source>
</reference>
<dbReference type="AlphaFoldDB" id="A0AAW9TT51"/>
<dbReference type="CDD" id="cd00385">
    <property type="entry name" value="Isoprenoid_Biosyn_C1"/>
    <property type="match status" value="1"/>
</dbReference>
<dbReference type="EMBL" id="WISR01000163">
    <property type="protein sequence ID" value="MQW35028.1"/>
    <property type="molecule type" value="Genomic_DNA"/>
</dbReference>
<evidence type="ECO:0000313" key="2">
    <source>
        <dbReference type="Proteomes" id="UP000429484"/>
    </source>
</evidence>
<protein>
    <submittedName>
        <fullName evidence="1">Uncharacterized protein</fullName>
    </submittedName>
</protein>
<dbReference type="Proteomes" id="UP000429484">
    <property type="component" value="Unassembled WGS sequence"/>
</dbReference>
<dbReference type="RefSeq" id="WP_127670600.1">
    <property type="nucleotide sequence ID" value="NZ_RPLC01000041.1"/>
</dbReference>
<comment type="caution">
    <text evidence="1">The sequence shown here is derived from an EMBL/GenBank/DDBJ whole genome shotgun (WGS) entry which is preliminary data.</text>
</comment>
<name>A0AAW9TT51_RHIML</name>
<evidence type="ECO:0000313" key="1">
    <source>
        <dbReference type="EMBL" id="MQW35028.1"/>
    </source>
</evidence>
<sequence length="153" mass="17321">MLPKDPESVRAAFLRWTRGDEAAADFLAEIAAIARLADDIVDEDENRQRNVCWLLVRTMTRLPVNPFFIRHAQALAPLINGVIVQWQLSDEWRSSRDALKRQFGFVMREAVGSIVTAVAAICGGYDHAKTTTEDFFELCHAGSRETVEDWIKD</sequence>